<sequence>MTFAERRELEAVAGRASRPLVWKYHPRAAFTMLKTGPCPFVTDDNRCGAHDVKPFNCRRFACLRTEGETVEFYDAEMLARMDSADGRAELQAIQAAEKPWALAHGWKDETR</sequence>
<organism evidence="1">
    <name type="scientific">uncultured Caudovirales phage</name>
    <dbReference type="NCBI Taxonomy" id="2100421"/>
    <lineage>
        <taxon>Viruses</taxon>
        <taxon>Duplodnaviria</taxon>
        <taxon>Heunggongvirae</taxon>
        <taxon>Uroviricota</taxon>
        <taxon>Caudoviricetes</taxon>
        <taxon>Peduoviridae</taxon>
        <taxon>Maltschvirus</taxon>
        <taxon>Maltschvirus maltsch</taxon>
    </lineage>
</organism>
<dbReference type="EMBL" id="LR796479">
    <property type="protein sequence ID" value="CAB4147716.1"/>
    <property type="molecule type" value="Genomic_DNA"/>
</dbReference>
<gene>
    <name evidence="1" type="ORF">UFOVP509_44</name>
</gene>
<evidence type="ECO:0008006" key="2">
    <source>
        <dbReference type="Google" id="ProtNLM"/>
    </source>
</evidence>
<reference evidence="1" key="1">
    <citation type="submission" date="2020-04" db="EMBL/GenBank/DDBJ databases">
        <authorList>
            <person name="Chiriac C."/>
            <person name="Salcher M."/>
            <person name="Ghai R."/>
            <person name="Kavagutti S V."/>
        </authorList>
    </citation>
    <scope>NUCLEOTIDE SEQUENCE</scope>
</reference>
<proteinExistence type="predicted"/>
<accession>A0A6J5MRM2</accession>
<name>A0A6J5MRM2_9CAUD</name>
<evidence type="ECO:0000313" key="1">
    <source>
        <dbReference type="EMBL" id="CAB4147716.1"/>
    </source>
</evidence>
<protein>
    <recommendedName>
        <fullName evidence="2">YkgJ family cysteine cluster protein</fullName>
    </recommendedName>
</protein>